<comment type="similarity">
    <text evidence="2">Belongs to the protein kinase superfamily. Ser/Thr protein kinase family.</text>
</comment>
<evidence type="ECO:0000256" key="12">
    <source>
        <dbReference type="PROSITE-ProRule" id="PRU10141"/>
    </source>
</evidence>
<evidence type="ECO:0000256" key="1">
    <source>
        <dbReference type="ARBA" id="ARBA00004236"/>
    </source>
</evidence>
<dbReference type="Proteomes" id="UP000243459">
    <property type="component" value="Chromosome 1"/>
</dbReference>
<keyword evidence="10" id="KW-0472">Membrane</keyword>
<dbReference type="GO" id="GO:0005524">
    <property type="term" value="F:ATP binding"/>
    <property type="evidence" value="ECO:0007669"/>
    <property type="project" value="UniProtKB-UniRule"/>
</dbReference>
<evidence type="ECO:0000256" key="4">
    <source>
        <dbReference type="ARBA" id="ARBA00022475"/>
    </source>
</evidence>
<dbReference type="GO" id="GO:0005886">
    <property type="term" value="C:plasma membrane"/>
    <property type="evidence" value="ECO:0007669"/>
    <property type="project" value="UniProtKB-SubCell"/>
</dbReference>
<dbReference type="Gene3D" id="3.30.200.20">
    <property type="entry name" value="Phosphorylase Kinase, domain 1"/>
    <property type="match status" value="1"/>
</dbReference>
<keyword evidence="6" id="KW-0808">Transferase</keyword>
<dbReference type="AlphaFoldDB" id="A0A5P1FQX6"/>
<keyword evidence="8" id="KW-0418">Kinase</keyword>
<comment type="function">
    <text evidence="11">May be involved in plant defense signaling.</text>
</comment>
<dbReference type="PROSITE" id="PS00108">
    <property type="entry name" value="PROTEIN_KINASE_ST"/>
    <property type="match status" value="1"/>
</dbReference>
<dbReference type="PROSITE" id="PS50011">
    <property type="entry name" value="PROTEIN_KINASE_DOM"/>
    <property type="match status" value="1"/>
</dbReference>
<keyword evidence="5 13" id="KW-0723">Serine/threonine-protein kinase</keyword>
<dbReference type="OMA" id="PRIHNSS"/>
<evidence type="ECO:0000313" key="17">
    <source>
        <dbReference type="Proteomes" id="UP000243459"/>
    </source>
</evidence>
<dbReference type="InterPro" id="IPR011009">
    <property type="entry name" value="Kinase-like_dom_sf"/>
</dbReference>
<evidence type="ECO:0000256" key="10">
    <source>
        <dbReference type="ARBA" id="ARBA00023136"/>
    </source>
</evidence>
<keyword evidence="4" id="KW-1003">Cell membrane</keyword>
<dbReference type="FunFam" id="1.10.510.10:FF:000032">
    <property type="entry name" value="Serine/threonine-protein kinase PBS1"/>
    <property type="match status" value="1"/>
</dbReference>
<dbReference type="OrthoDB" id="4062651at2759"/>
<dbReference type="InterPro" id="IPR000719">
    <property type="entry name" value="Prot_kinase_dom"/>
</dbReference>
<comment type="subcellular location">
    <subcellularLocation>
        <location evidence="1">Cell membrane</location>
    </subcellularLocation>
</comment>
<evidence type="ECO:0000256" key="9">
    <source>
        <dbReference type="ARBA" id="ARBA00022840"/>
    </source>
</evidence>
<dbReference type="EC" id="2.7.11.1" evidence="3"/>
<accession>A0A5P1FQX6</accession>
<organism evidence="16 17">
    <name type="scientific">Asparagus officinalis</name>
    <name type="common">Garden asparagus</name>
    <dbReference type="NCBI Taxonomy" id="4686"/>
    <lineage>
        <taxon>Eukaryota</taxon>
        <taxon>Viridiplantae</taxon>
        <taxon>Streptophyta</taxon>
        <taxon>Embryophyta</taxon>
        <taxon>Tracheophyta</taxon>
        <taxon>Spermatophyta</taxon>
        <taxon>Magnoliopsida</taxon>
        <taxon>Liliopsida</taxon>
        <taxon>Asparagales</taxon>
        <taxon>Asparagaceae</taxon>
        <taxon>Asparagoideae</taxon>
        <taxon>Asparagus</taxon>
    </lineage>
</organism>
<feature type="domain" description="Protein kinase" evidence="15">
    <location>
        <begin position="78"/>
        <end position="363"/>
    </location>
</feature>
<dbReference type="CDD" id="cd14066">
    <property type="entry name" value="STKc_IRAK"/>
    <property type="match status" value="1"/>
</dbReference>
<dbReference type="InterPro" id="IPR008271">
    <property type="entry name" value="Ser/Thr_kinase_AS"/>
</dbReference>
<evidence type="ECO:0000256" key="3">
    <source>
        <dbReference type="ARBA" id="ARBA00012513"/>
    </source>
</evidence>
<dbReference type="InterPro" id="IPR050823">
    <property type="entry name" value="Plant_Ser_Thr_Prot_Kinase"/>
</dbReference>
<gene>
    <name evidence="16" type="ORF">A4U43_C01F10530</name>
</gene>
<dbReference type="Gramene" id="ONK79827">
    <property type="protein sequence ID" value="ONK79827"/>
    <property type="gene ID" value="A4U43_C01F10530"/>
</dbReference>
<evidence type="ECO:0000256" key="8">
    <source>
        <dbReference type="ARBA" id="ARBA00022777"/>
    </source>
</evidence>
<proteinExistence type="inferred from homology"/>
<dbReference type="InterPro" id="IPR017441">
    <property type="entry name" value="Protein_kinase_ATP_BS"/>
</dbReference>
<dbReference type="PANTHER" id="PTHR45621">
    <property type="entry name" value="OS01G0588500 PROTEIN-RELATED"/>
    <property type="match status" value="1"/>
</dbReference>
<dbReference type="Pfam" id="PF07714">
    <property type="entry name" value="PK_Tyr_Ser-Thr"/>
    <property type="match status" value="1"/>
</dbReference>
<feature type="compositionally biased region" description="Low complexity" evidence="14">
    <location>
        <begin position="33"/>
        <end position="43"/>
    </location>
</feature>
<keyword evidence="9 12" id="KW-0067">ATP-binding</keyword>
<evidence type="ECO:0000256" key="7">
    <source>
        <dbReference type="ARBA" id="ARBA00022741"/>
    </source>
</evidence>
<dbReference type="PROSITE" id="PS00107">
    <property type="entry name" value="PROTEIN_KINASE_ATP"/>
    <property type="match status" value="1"/>
</dbReference>
<feature type="region of interest" description="Disordered" evidence="14">
    <location>
        <begin position="366"/>
        <end position="406"/>
    </location>
</feature>
<evidence type="ECO:0000256" key="13">
    <source>
        <dbReference type="RuleBase" id="RU000304"/>
    </source>
</evidence>
<dbReference type="Gene3D" id="1.10.510.10">
    <property type="entry name" value="Transferase(Phosphotransferase) domain 1"/>
    <property type="match status" value="1"/>
</dbReference>
<evidence type="ECO:0000313" key="16">
    <source>
        <dbReference type="EMBL" id="ONK79827.1"/>
    </source>
</evidence>
<dbReference type="InterPro" id="IPR001245">
    <property type="entry name" value="Ser-Thr/Tyr_kinase_cat_dom"/>
</dbReference>
<keyword evidence="7 12" id="KW-0547">Nucleotide-binding</keyword>
<evidence type="ECO:0000256" key="6">
    <source>
        <dbReference type="ARBA" id="ARBA00022679"/>
    </source>
</evidence>
<reference evidence="17" key="1">
    <citation type="journal article" date="2017" name="Nat. Commun.">
        <title>The asparagus genome sheds light on the origin and evolution of a young Y chromosome.</title>
        <authorList>
            <person name="Harkess A."/>
            <person name="Zhou J."/>
            <person name="Xu C."/>
            <person name="Bowers J.E."/>
            <person name="Van der Hulst R."/>
            <person name="Ayyampalayam S."/>
            <person name="Mercati F."/>
            <person name="Riccardi P."/>
            <person name="McKain M.R."/>
            <person name="Kakrana A."/>
            <person name="Tang H."/>
            <person name="Ray J."/>
            <person name="Groenendijk J."/>
            <person name="Arikit S."/>
            <person name="Mathioni S.M."/>
            <person name="Nakano M."/>
            <person name="Shan H."/>
            <person name="Telgmann-Rauber A."/>
            <person name="Kanno A."/>
            <person name="Yue Z."/>
            <person name="Chen H."/>
            <person name="Li W."/>
            <person name="Chen Y."/>
            <person name="Xu X."/>
            <person name="Zhang Y."/>
            <person name="Luo S."/>
            <person name="Chen H."/>
            <person name="Gao J."/>
            <person name="Mao Z."/>
            <person name="Pires J.C."/>
            <person name="Luo M."/>
            <person name="Kudrna D."/>
            <person name="Wing R.A."/>
            <person name="Meyers B.C."/>
            <person name="Yi K."/>
            <person name="Kong H."/>
            <person name="Lavrijsen P."/>
            <person name="Sunseri F."/>
            <person name="Falavigna A."/>
            <person name="Ye Y."/>
            <person name="Leebens-Mack J.H."/>
            <person name="Chen G."/>
        </authorList>
    </citation>
    <scope>NUCLEOTIDE SEQUENCE [LARGE SCALE GENOMIC DNA]</scope>
    <source>
        <strain evidence="17">cv. DH0086</strain>
    </source>
</reference>
<dbReference type="GO" id="GO:0004674">
    <property type="term" value="F:protein serine/threonine kinase activity"/>
    <property type="evidence" value="ECO:0007669"/>
    <property type="project" value="UniProtKB-KW"/>
</dbReference>
<protein>
    <recommendedName>
        <fullName evidence="3">non-specific serine/threonine protein kinase</fullName>
        <ecNumber evidence="3">2.7.11.1</ecNumber>
    </recommendedName>
</protein>
<name>A0A5P1FQX6_ASPOF</name>
<evidence type="ECO:0000256" key="14">
    <source>
        <dbReference type="SAM" id="MobiDB-lite"/>
    </source>
</evidence>
<feature type="binding site" evidence="12">
    <location>
        <position position="117"/>
    </location>
    <ligand>
        <name>ATP</name>
        <dbReference type="ChEBI" id="CHEBI:30616"/>
    </ligand>
</feature>
<feature type="region of interest" description="Disordered" evidence="14">
    <location>
        <begin position="1"/>
        <end position="53"/>
    </location>
</feature>
<evidence type="ECO:0000256" key="11">
    <source>
        <dbReference type="ARBA" id="ARBA00054261"/>
    </source>
</evidence>
<evidence type="ECO:0000256" key="5">
    <source>
        <dbReference type="ARBA" id="ARBA00022527"/>
    </source>
</evidence>
<keyword evidence="17" id="KW-1185">Reference proteome</keyword>
<dbReference type="SUPFAM" id="SSF56112">
    <property type="entry name" value="Protein kinase-like (PK-like)"/>
    <property type="match status" value="1"/>
</dbReference>
<dbReference type="FunFam" id="3.30.200.20:FF:000228">
    <property type="entry name" value="Serine/threonine-protein kinase BIK1"/>
    <property type="match status" value="1"/>
</dbReference>
<evidence type="ECO:0000256" key="2">
    <source>
        <dbReference type="ARBA" id="ARBA00008684"/>
    </source>
</evidence>
<dbReference type="EMBL" id="CM007381">
    <property type="protein sequence ID" value="ONK79827.1"/>
    <property type="molecule type" value="Genomic_DNA"/>
</dbReference>
<feature type="compositionally biased region" description="Polar residues" evidence="14">
    <location>
        <begin position="10"/>
        <end position="32"/>
    </location>
</feature>
<evidence type="ECO:0000259" key="15">
    <source>
        <dbReference type="PROSITE" id="PS50011"/>
    </source>
</evidence>
<sequence length="406" mass="44778">MGNCLVSRVKSLSPSNTRPSSPGPSTSNFSNMSTISTLGRSTGSGTGIDDFTPEGRILDTPNLRKFTFSELRSATKNFKPETVLGEGGFGKVFKGWVDEKTLNPAKSGLGMVVAVKKLNPESVQGLEEWQSEVNFLGRLSHPNLVKLLGYCWEDRDLLLVYEFMAKGSLENHLFRRGGAFEPLSWSLRLKIALGAARGLAFLHKSDRQIIYRDFKASNILLDSNYNPKLSDFGLAKNGPTGEDSHVTTRVVGTNGYAAPEYVATGHLYVKSDVYGFGVVLLEMLSGQRALDTNRPSGQHSLVDWVKPLLADRKKLARLMDPRLEGRYPSKGALQASQLTLRCLASEPKNRPSMKEVVETLEQIEAMKSRARQSRESASQPPSRSRARGLPMPRHGARGVHYSLKVR</sequence>